<keyword evidence="3" id="KW-0805">Transcription regulation</keyword>
<dbReference type="GO" id="GO:0003677">
    <property type="term" value="F:DNA binding"/>
    <property type="evidence" value="ECO:0007669"/>
    <property type="project" value="UniProtKB-KW"/>
</dbReference>
<dbReference type="Gene3D" id="4.10.240.10">
    <property type="entry name" value="Zn(2)-C6 fungal-type DNA-binding domain"/>
    <property type="match status" value="1"/>
</dbReference>
<keyword evidence="2" id="KW-0862">Zinc</keyword>
<dbReference type="EMBL" id="KQ947416">
    <property type="protein sequence ID" value="KUJ16363.1"/>
    <property type="molecule type" value="Genomic_DNA"/>
</dbReference>
<accession>A0A194X871</accession>
<keyword evidence="5" id="KW-0804">Transcription</keyword>
<proteinExistence type="predicted"/>
<dbReference type="RefSeq" id="XP_018070718.1">
    <property type="nucleotide sequence ID" value="XM_018222599.1"/>
</dbReference>
<dbReference type="OrthoDB" id="4064873at2759"/>
<dbReference type="GO" id="GO:0009410">
    <property type="term" value="P:response to xenobiotic stimulus"/>
    <property type="evidence" value="ECO:0007669"/>
    <property type="project" value="TreeGrafter"/>
</dbReference>
<dbReference type="InParanoid" id="A0A194X871"/>
<evidence type="ECO:0000313" key="10">
    <source>
        <dbReference type="Proteomes" id="UP000070700"/>
    </source>
</evidence>
<dbReference type="InterPro" id="IPR036864">
    <property type="entry name" value="Zn2-C6_fun-type_DNA-bd_sf"/>
</dbReference>
<dbReference type="GO" id="GO:0006351">
    <property type="term" value="P:DNA-templated transcription"/>
    <property type="evidence" value="ECO:0007669"/>
    <property type="project" value="InterPro"/>
</dbReference>
<dbReference type="SMART" id="SM00906">
    <property type="entry name" value="Fungal_trans"/>
    <property type="match status" value="1"/>
</dbReference>
<dbReference type="Pfam" id="PF04082">
    <property type="entry name" value="Fungal_trans"/>
    <property type="match status" value="1"/>
</dbReference>
<dbReference type="InterPro" id="IPR007219">
    <property type="entry name" value="XnlR_reg_dom"/>
</dbReference>
<dbReference type="SUPFAM" id="SSF57701">
    <property type="entry name" value="Zn2/Cys6 DNA-binding domain"/>
    <property type="match status" value="1"/>
</dbReference>
<dbReference type="GO" id="GO:0000981">
    <property type="term" value="F:DNA-binding transcription factor activity, RNA polymerase II-specific"/>
    <property type="evidence" value="ECO:0007669"/>
    <property type="project" value="InterPro"/>
</dbReference>
<dbReference type="SMART" id="SM00066">
    <property type="entry name" value="GAL4"/>
    <property type="match status" value="1"/>
</dbReference>
<keyword evidence="10" id="KW-1185">Reference proteome</keyword>
<dbReference type="PROSITE" id="PS50048">
    <property type="entry name" value="ZN2_CY6_FUNGAL_2"/>
    <property type="match status" value="1"/>
</dbReference>
<protein>
    <recommendedName>
        <fullName evidence="8">Zn(2)-C6 fungal-type domain-containing protein</fullName>
    </recommendedName>
</protein>
<keyword evidence="1" id="KW-0479">Metal-binding</keyword>
<evidence type="ECO:0000256" key="5">
    <source>
        <dbReference type="ARBA" id="ARBA00023163"/>
    </source>
</evidence>
<dbReference type="KEGG" id="psco:LY89DRAFT_782630"/>
<dbReference type="GeneID" id="28832325"/>
<evidence type="ECO:0000313" key="9">
    <source>
        <dbReference type="EMBL" id="KUJ16363.1"/>
    </source>
</evidence>
<keyword evidence="4" id="KW-0238">DNA-binding</keyword>
<evidence type="ECO:0000256" key="2">
    <source>
        <dbReference type="ARBA" id="ARBA00022833"/>
    </source>
</evidence>
<evidence type="ECO:0000256" key="3">
    <source>
        <dbReference type="ARBA" id="ARBA00023015"/>
    </source>
</evidence>
<dbReference type="PANTHER" id="PTHR31779:SF4">
    <property type="entry name" value="2-NITROPROPANE DIOXYGENASE FAMILY, PUTATIVE (AFU_ORTHOLOGUE AFUA_2G17430)-RELATED"/>
    <property type="match status" value="1"/>
</dbReference>
<dbReference type="InterPro" id="IPR001138">
    <property type="entry name" value="Zn2Cys6_DnaBD"/>
</dbReference>
<dbReference type="InterPro" id="IPR052478">
    <property type="entry name" value="Metabolite_Synth_Reg"/>
</dbReference>
<evidence type="ECO:0000256" key="4">
    <source>
        <dbReference type="ARBA" id="ARBA00023125"/>
    </source>
</evidence>
<feature type="region of interest" description="Disordered" evidence="7">
    <location>
        <begin position="1"/>
        <end position="27"/>
    </location>
</feature>
<feature type="domain" description="Zn(2)-C6 fungal-type" evidence="8">
    <location>
        <begin position="32"/>
        <end position="61"/>
    </location>
</feature>
<dbReference type="PROSITE" id="PS00463">
    <property type="entry name" value="ZN2_CY6_FUNGAL_1"/>
    <property type="match status" value="1"/>
</dbReference>
<reference evidence="9 10" key="1">
    <citation type="submission" date="2015-10" db="EMBL/GenBank/DDBJ databases">
        <title>Full genome of DAOMC 229536 Phialocephala scopiformis, a fungal endophyte of spruce producing the potent anti-insectan compound rugulosin.</title>
        <authorList>
            <consortium name="DOE Joint Genome Institute"/>
            <person name="Walker A.K."/>
            <person name="Frasz S.L."/>
            <person name="Seifert K.A."/>
            <person name="Miller J.D."/>
            <person name="Mondo S.J."/>
            <person name="Labutti K."/>
            <person name="Lipzen A."/>
            <person name="Dockter R."/>
            <person name="Kennedy M."/>
            <person name="Grigoriev I.V."/>
            <person name="Spatafora J.W."/>
        </authorList>
    </citation>
    <scope>NUCLEOTIDE SEQUENCE [LARGE SCALE GENOMIC DNA]</scope>
    <source>
        <strain evidence="9 10">CBS 120377</strain>
    </source>
</reference>
<evidence type="ECO:0000259" key="8">
    <source>
        <dbReference type="PROSITE" id="PS50048"/>
    </source>
</evidence>
<dbReference type="CDD" id="cd00067">
    <property type="entry name" value="GAL4"/>
    <property type="match status" value="1"/>
</dbReference>
<dbReference type="AlphaFoldDB" id="A0A194X871"/>
<evidence type="ECO:0000256" key="7">
    <source>
        <dbReference type="SAM" id="MobiDB-lite"/>
    </source>
</evidence>
<dbReference type="GO" id="GO:0008270">
    <property type="term" value="F:zinc ion binding"/>
    <property type="evidence" value="ECO:0007669"/>
    <property type="project" value="InterPro"/>
</dbReference>
<feature type="region of interest" description="Disordered" evidence="7">
    <location>
        <begin position="86"/>
        <end position="108"/>
    </location>
</feature>
<evidence type="ECO:0000256" key="1">
    <source>
        <dbReference type="ARBA" id="ARBA00022723"/>
    </source>
</evidence>
<keyword evidence="6" id="KW-0539">Nucleus</keyword>
<dbReference type="Pfam" id="PF00172">
    <property type="entry name" value="Zn_clus"/>
    <property type="match status" value="1"/>
</dbReference>
<evidence type="ECO:0000256" key="6">
    <source>
        <dbReference type="ARBA" id="ARBA00023242"/>
    </source>
</evidence>
<name>A0A194X871_MOLSC</name>
<organism evidence="9 10">
    <name type="scientific">Mollisia scopiformis</name>
    <name type="common">Conifer needle endophyte fungus</name>
    <name type="synonym">Phialocephala scopiformis</name>
    <dbReference type="NCBI Taxonomy" id="149040"/>
    <lineage>
        <taxon>Eukaryota</taxon>
        <taxon>Fungi</taxon>
        <taxon>Dikarya</taxon>
        <taxon>Ascomycota</taxon>
        <taxon>Pezizomycotina</taxon>
        <taxon>Leotiomycetes</taxon>
        <taxon>Helotiales</taxon>
        <taxon>Mollisiaceae</taxon>
        <taxon>Mollisia</taxon>
    </lineage>
</organism>
<sequence length="594" mass="66507">MPQLQSTPLHDHNDRGVKSPSRRPMRRRIRKACEPCRHRKVKCDGAHPCELCVGYGYDCIYANGETPTADQLVSFKRKLSPSTVSKLREESSVSSDTQAKDNSEPPGPLYVLSEGCHSPKTGNTRFTRVDSAIAFPRSLGLSLNADEPPILQAFAWNTGTRGEKSEVTRPSLLQNISLHELETFSDIYFTSINPIFNILDREEYCQRADRCWTAQNIEPGFEVVLCGVMALGSLFSRQPFAHEADLIEQARLTLDRTFAHSNVLLCVDFVVGWILRAIYLRSTTNPHVSWMASSMAMHIAESIGLHQEMSDVKVTQKGCVISEKEIEARRRIFWVATSMNRFFSAQYGRTMTVLQNVGCRYPAGTSDDAADDFASIIRRLPFLCDPGDPSFIIILIEGIMNLGKIKITKLPLILLRADSMFTIYRKLRYMGFTLSQTHVEIVLSAINSALDAADALARQYQQWWTIIGVPFHSICVLLALNTTESLNLLYKAMETLQNVTTIFSSHVSREALRTAHYLVKVAEKKRRGDLGSLQRVLNLNANMAASPVAQTPVPERFSELPSFERPTDFDLAFADLLDTTSFANGGTDMTGYTL</sequence>
<gene>
    <name evidence="9" type="ORF">LY89DRAFT_782630</name>
</gene>
<dbReference type="CDD" id="cd12148">
    <property type="entry name" value="fungal_TF_MHR"/>
    <property type="match status" value="1"/>
</dbReference>
<dbReference type="PANTHER" id="PTHR31779">
    <property type="entry name" value="2-NITROPROPANE DIOXYGENASE FAMILY, PUTATIVE (AFU_ORTHOLOGUE AFUA_2G17430)-RELATED"/>
    <property type="match status" value="1"/>
</dbReference>
<dbReference type="Proteomes" id="UP000070700">
    <property type="component" value="Unassembled WGS sequence"/>
</dbReference>